<dbReference type="AlphaFoldDB" id="A0A212R4R1"/>
<dbReference type="EMBL" id="FYEH01000005">
    <property type="protein sequence ID" value="SNB66870.1"/>
    <property type="molecule type" value="Genomic_DNA"/>
</dbReference>
<name>A0A212R4R1_9PROT</name>
<feature type="transmembrane region" description="Helical" evidence="7">
    <location>
        <begin position="421"/>
        <end position="439"/>
    </location>
</feature>
<keyword evidence="4 7" id="KW-0812">Transmembrane</keyword>
<evidence type="ECO:0000313" key="8">
    <source>
        <dbReference type="EMBL" id="SNB66870.1"/>
    </source>
</evidence>
<accession>A0A212R4R1</accession>
<evidence type="ECO:0000256" key="3">
    <source>
        <dbReference type="ARBA" id="ARBA00022475"/>
    </source>
</evidence>
<dbReference type="Proteomes" id="UP000197065">
    <property type="component" value="Unassembled WGS sequence"/>
</dbReference>
<feature type="transmembrane region" description="Helical" evidence="7">
    <location>
        <begin position="501"/>
        <end position="522"/>
    </location>
</feature>
<dbReference type="GO" id="GO:0022857">
    <property type="term" value="F:transmembrane transporter activity"/>
    <property type="evidence" value="ECO:0007669"/>
    <property type="project" value="InterPro"/>
</dbReference>
<evidence type="ECO:0000256" key="6">
    <source>
        <dbReference type="ARBA" id="ARBA00023136"/>
    </source>
</evidence>
<feature type="transmembrane region" description="Helical" evidence="7">
    <location>
        <begin position="58"/>
        <end position="78"/>
    </location>
</feature>
<comment type="subcellular location">
    <subcellularLocation>
        <location evidence="1">Cell membrane</location>
        <topology evidence="1">Multi-pass membrane protein</topology>
    </subcellularLocation>
</comment>
<dbReference type="InterPro" id="IPR006726">
    <property type="entry name" value="PHBA_efflux_AaeB/fusaric-R"/>
</dbReference>
<dbReference type="Pfam" id="PF04632">
    <property type="entry name" value="FUSC"/>
    <property type="match status" value="1"/>
</dbReference>
<feature type="transmembrane region" description="Helical" evidence="7">
    <location>
        <begin position="392"/>
        <end position="409"/>
    </location>
</feature>
<dbReference type="PANTHER" id="PTHR30509:SF9">
    <property type="entry name" value="MULTIDRUG RESISTANCE PROTEIN MDTO"/>
    <property type="match status" value="1"/>
</dbReference>
<evidence type="ECO:0000256" key="2">
    <source>
        <dbReference type="ARBA" id="ARBA00022448"/>
    </source>
</evidence>
<dbReference type="OrthoDB" id="8005649at2"/>
<evidence type="ECO:0000256" key="1">
    <source>
        <dbReference type="ARBA" id="ARBA00004651"/>
    </source>
</evidence>
<sequence>MISAFNPSAVLFSVKSFIAGMLALYIALSMGFANPNWAIITSYVVAQPRAGAVLSKSLYRAVGTAIGAAMSVFVVPPLVNAPELLSLAIALWLGLCVFLAAIDRTSRSYMFVLAGYSTCIIVFPTLIQPESIFTTAVLRVQEITLGIACSGIVHATLRPNSSGKFLRDRLDGALRDAARWTADALSASRPATLDRDRRRLAVAVNEIHDLVTHASYESAQHARQRRLYRALLMQIERVLPLSAAVDDRILELRQAEALPPDITVHLAKVGEWATMAYANSSDQRKEAKRLRERCAELEPLAKPGMTWEDALRLSLLARLSDLVTVYENCLALKNAIIAAPRDDEERRQVQGLLTLEPRAIDRDYVGALAAAASTTIALFSACLLWIASGWEGGAGAVMLTGVFFALYSGFASPALLLKNKFIGVVVRLSLGAVYVLTVIPSIDGFPALAISLAPVLVISGVLLTAPRYSPLAFNLIIGVLSPSIIADHFESDFGAYINNGLASLTGIYFALIMMRLLQPLWLAGAAQRLLRAGWNDIVHGRYLASLRWRNRMGHRLALLTMRSNNIGPLSSQMTADALRDLRIGLSLAELAGLRPTLTTAARCETSSILNEVAHYYRNLLKKTDHSPPTSLLAHIDHAMQVGLDNSAAGVRRATTLALVSLRRNIFPAAVAVLPVPSASK</sequence>
<evidence type="ECO:0000256" key="4">
    <source>
        <dbReference type="ARBA" id="ARBA00022692"/>
    </source>
</evidence>
<protein>
    <submittedName>
        <fullName evidence="8">Uncharacterized membrane protein YccC</fullName>
    </submittedName>
</protein>
<feature type="transmembrane region" description="Helical" evidence="7">
    <location>
        <begin position="17"/>
        <end position="46"/>
    </location>
</feature>
<keyword evidence="2" id="KW-0813">Transport</keyword>
<evidence type="ECO:0000313" key="9">
    <source>
        <dbReference type="Proteomes" id="UP000197065"/>
    </source>
</evidence>
<organism evidence="8 9">
    <name type="scientific">Arboricoccus pini</name>
    <dbReference type="NCBI Taxonomy" id="1963835"/>
    <lineage>
        <taxon>Bacteria</taxon>
        <taxon>Pseudomonadati</taxon>
        <taxon>Pseudomonadota</taxon>
        <taxon>Alphaproteobacteria</taxon>
        <taxon>Geminicoccales</taxon>
        <taxon>Geminicoccaceae</taxon>
        <taxon>Arboricoccus</taxon>
    </lineage>
</organism>
<feature type="transmembrane region" description="Helical" evidence="7">
    <location>
        <begin position="471"/>
        <end position="489"/>
    </location>
</feature>
<feature type="transmembrane region" description="Helical" evidence="7">
    <location>
        <begin position="84"/>
        <end position="102"/>
    </location>
</feature>
<feature type="transmembrane region" description="Helical" evidence="7">
    <location>
        <begin position="364"/>
        <end position="386"/>
    </location>
</feature>
<keyword evidence="9" id="KW-1185">Reference proteome</keyword>
<keyword evidence="5 7" id="KW-1133">Transmembrane helix</keyword>
<gene>
    <name evidence="8" type="ORF">SAMN07250955_105207</name>
</gene>
<evidence type="ECO:0000256" key="7">
    <source>
        <dbReference type="SAM" id="Phobius"/>
    </source>
</evidence>
<evidence type="ECO:0000256" key="5">
    <source>
        <dbReference type="ARBA" id="ARBA00022989"/>
    </source>
</evidence>
<feature type="transmembrane region" description="Helical" evidence="7">
    <location>
        <begin position="109"/>
        <end position="127"/>
    </location>
</feature>
<feature type="transmembrane region" description="Helical" evidence="7">
    <location>
        <begin position="445"/>
        <end position="464"/>
    </location>
</feature>
<dbReference type="RefSeq" id="WP_088561210.1">
    <property type="nucleotide sequence ID" value="NZ_FYEH01000005.1"/>
</dbReference>
<keyword evidence="6 7" id="KW-0472">Membrane</keyword>
<reference evidence="8 9" key="1">
    <citation type="submission" date="2017-06" db="EMBL/GenBank/DDBJ databases">
        <authorList>
            <person name="Kim H.J."/>
            <person name="Triplett B.A."/>
        </authorList>
    </citation>
    <scope>NUCLEOTIDE SEQUENCE [LARGE SCALE GENOMIC DNA]</scope>
    <source>
        <strain evidence="8 9">B29T1</strain>
    </source>
</reference>
<proteinExistence type="predicted"/>
<keyword evidence="3" id="KW-1003">Cell membrane</keyword>
<dbReference type="PANTHER" id="PTHR30509">
    <property type="entry name" value="P-HYDROXYBENZOIC ACID EFFLUX PUMP SUBUNIT-RELATED"/>
    <property type="match status" value="1"/>
</dbReference>
<dbReference type="GO" id="GO:0005886">
    <property type="term" value="C:plasma membrane"/>
    <property type="evidence" value="ECO:0007669"/>
    <property type="project" value="UniProtKB-SubCell"/>
</dbReference>
<feature type="transmembrane region" description="Helical" evidence="7">
    <location>
        <begin position="139"/>
        <end position="157"/>
    </location>
</feature>